<keyword evidence="6 16" id="KW-0812">Transmembrane</keyword>
<evidence type="ECO:0000256" key="2">
    <source>
        <dbReference type="ARBA" id="ARBA00004167"/>
    </source>
</evidence>
<evidence type="ECO:0000256" key="3">
    <source>
        <dbReference type="ARBA" id="ARBA00004906"/>
    </source>
</evidence>
<dbReference type="Gene3D" id="3.30.40.10">
    <property type="entry name" value="Zinc/RING finger domain, C3HC4 (zinc finger)"/>
    <property type="match status" value="1"/>
</dbReference>
<dbReference type="GO" id="GO:0008270">
    <property type="term" value="F:zinc ion binding"/>
    <property type="evidence" value="ECO:0007669"/>
    <property type="project" value="UniProtKB-KW"/>
</dbReference>
<dbReference type="GO" id="GO:0016567">
    <property type="term" value="P:protein ubiquitination"/>
    <property type="evidence" value="ECO:0007669"/>
    <property type="project" value="InterPro"/>
</dbReference>
<organism evidence="18 19">
    <name type="scientific">Dillenia turbinata</name>
    <dbReference type="NCBI Taxonomy" id="194707"/>
    <lineage>
        <taxon>Eukaryota</taxon>
        <taxon>Viridiplantae</taxon>
        <taxon>Streptophyta</taxon>
        <taxon>Embryophyta</taxon>
        <taxon>Tracheophyta</taxon>
        <taxon>Spermatophyta</taxon>
        <taxon>Magnoliopsida</taxon>
        <taxon>eudicotyledons</taxon>
        <taxon>Gunneridae</taxon>
        <taxon>Pentapetalae</taxon>
        <taxon>Dilleniales</taxon>
        <taxon>Dilleniaceae</taxon>
        <taxon>Dillenia</taxon>
    </lineage>
</organism>
<feature type="transmembrane region" description="Helical" evidence="16">
    <location>
        <begin position="43"/>
        <end position="65"/>
    </location>
</feature>
<dbReference type="InterPro" id="IPR001841">
    <property type="entry name" value="Znf_RING"/>
</dbReference>
<evidence type="ECO:0000256" key="15">
    <source>
        <dbReference type="SAM" id="MobiDB-lite"/>
    </source>
</evidence>
<evidence type="ECO:0000259" key="17">
    <source>
        <dbReference type="PROSITE" id="PS50089"/>
    </source>
</evidence>
<keyword evidence="5" id="KW-0808">Transferase</keyword>
<evidence type="ECO:0000256" key="14">
    <source>
        <dbReference type="PROSITE-ProRule" id="PRU00175"/>
    </source>
</evidence>
<evidence type="ECO:0000256" key="7">
    <source>
        <dbReference type="ARBA" id="ARBA00022723"/>
    </source>
</evidence>
<feature type="compositionally biased region" description="Basic and acidic residues" evidence="15">
    <location>
        <begin position="240"/>
        <end position="264"/>
    </location>
</feature>
<name>A0AAN8UWZ9_9MAGN</name>
<dbReference type="InterPro" id="IPR044600">
    <property type="entry name" value="ATL1/ATL16-like"/>
</dbReference>
<dbReference type="GO" id="GO:0061630">
    <property type="term" value="F:ubiquitin protein ligase activity"/>
    <property type="evidence" value="ECO:0007669"/>
    <property type="project" value="UniProtKB-EC"/>
</dbReference>
<evidence type="ECO:0000256" key="12">
    <source>
        <dbReference type="ARBA" id="ARBA00023136"/>
    </source>
</evidence>
<gene>
    <name evidence="18" type="ORF">RJ641_017573</name>
</gene>
<dbReference type="Proteomes" id="UP001370490">
    <property type="component" value="Unassembled WGS sequence"/>
</dbReference>
<dbReference type="AlphaFoldDB" id="A0AAN8UWZ9"/>
<comment type="pathway">
    <text evidence="3">Protein modification; protein ubiquitination.</text>
</comment>
<proteinExistence type="inferred from homology"/>
<dbReference type="EMBL" id="JBAMMX010000022">
    <property type="protein sequence ID" value="KAK6919151.1"/>
    <property type="molecule type" value="Genomic_DNA"/>
</dbReference>
<evidence type="ECO:0000256" key="4">
    <source>
        <dbReference type="ARBA" id="ARBA00012483"/>
    </source>
</evidence>
<keyword evidence="10" id="KW-0862">Zinc</keyword>
<evidence type="ECO:0000256" key="8">
    <source>
        <dbReference type="ARBA" id="ARBA00022771"/>
    </source>
</evidence>
<comment type="subcellular location">
    <subcellularLocation>
        <location evidence="2">Membrane</location>
        <topology evidence="2">Single-pass membrane protein</topology>
    </subcellularLocation>
</comment>
<evidence type="ECO:0000256" key="1">
    <source>
        <dbReference type="ARBA" id="ARBA00000900"/>
    </source>
</evidence>
<accession>A0AAN8UWZ9</accession>
<feature type="compositionally biased region" description="Low complexity" evidence="15">
    <location>
        <begin position="226"/>
        <end position="238"/>
    </location>
</feature>
<evidence type="ECO:0000313" key="19">
    <source>
        <dbReference type="Proteomes" id="UP001370490"/>
    </source>
</evidence>
<comment type="caution">
    <text evidence="18">The sequence shown here is derived from an EMBL/GenBank/DDBJ whole genome shotgun (WGS) entry which is preliminary data.</text>
</comment>
<dbReference type="FunFam" id="3.30.40.10:FF:000187">
    <property type="entry name" value="E3 ubiquitin-protein ligase ATL6"/>
    <property type="match status" value="1"/>
</dbReference>
<evidence type="ECO:0000256" key="11">
    <source>
        <dbReference type="ARBA" id="ARBA00022989"/>
    </source>
</evidence>
<dbReference type="CDD" id="cd16461">
    <property type="entry name" value="RING-H2_EL5-like"/>
    <property type="match status" value="1"/>
</dbReference>
<evidence type="ECO:0000256" key="5">
    <source>
        <dbReference type="ARBA" id="ARBA00022679"/>
    </source>
</evidence>
<feature type="region of interest" description="Disordered" evidence="15">
    <location>
        <begin position="200"/>
        <end position="264"/>
    </location>
</feature>
<evidence type="ECO:0000256" key="16">
    <source>
        <dbReference type="SAM" id="Phobius"/>
    </source>
</evidence>
<evidence type="ECO:0000256" key="6">
    <source>
        <dbReference type="ARBA" id="ARBA00022692"/>
    </source>
</evidence>
<sequence>MSSSSGNFPPSFNNSSVHLPPILDNDFNSNDNSDGGYDLNSKIMLTAIISLSVVVGLVVGLHVYARCVLHRQQRRRAARIGLGLPTRSNPNEQPKTGLDPLVIASLPSFIFKQNVNDGEEKTLIECTVCLSMLEDDEMARTLPNCKHTFHKECIDTWLSTRSTCPICRAEAQPRPTECAPQPLLSPRVGNVNDDEICVEGTSTSTSSSDDHVAVSQCSSPKVVGGSSSRLSSFRRMLSVGRERSSRRIQPREQQDDGLEDLERQ</sequence>
<dbReference type="SUPFAM" id="SSF57850">
    <property type="entry name" value="RING/U-box"/>
    <property type="match status" value="1"/>
</dbReference>
<evidence type="ECO:0000256" key="13">
    <source>
        <dbReference type="ARBA" id="ARBA00024209"/>
    </source>
</evidence>
<keyword evidence="19" id="KW-1185">Reference proteome</keyword>
<dbReference type="PANTHER" id="PTHR46913">
    <property type="entry name" value="RING-H2 FINGER PROTEIN ATL16"/>
    <property type="match status" value="1"/>
</dbReference>
<dbReference type="InterPro" id="IPR013083">
    <property type="entry name" value="Znf_RING/FYVE/PHD"/>
</dbReference>
<keyword evidence="11 16" id="KW-1133">Transmembrane helix</keyword>
<keyword evidence="7" id="KW-0479">Metal-binding</keyword>
<keyword evidence="12 16" id="KW-0472">Membrane</keyword>
<keyword evidence="9" id="KW-0833">Ubl conjugation pathway</keyword>
<reference evidence="18 19" key="1">
    <citation type="submission" date="2023-12" db="EMBL/GenBank/DDBJ databases">
        <title>A high-quality genome assembly for Dillenia turbinata (Dilleniales).</title>
        <authorList>
            <person name="Chanderbali A."/>
        </authorList>
    </citation>
    <scope>NUCLEOTIDE SEQUENCE [LARGE SCALE GENOMIC DNA]</scope>
    <source>
        <strain evidence="18">LSX21</strain>
        <tissue evidence="18">Leaf</tissue>
    </source>
</reference>
<protein>
    <recommendedName>
        <fullName evidence="4">RING-type E3 ubiquitin transferase</fullName>
        <ecNumber evidence="4">2.3.2.27</ecNumber>
    </recommendedName>
</protein>
<evidence type="ECO:0000256" key="9">
    <source>
        <dbReference type="ARBA" id="ARBA00022786"/>
    </source>
</evidence>
<evidence type="ECO:0000256" key="10">
    <source>
        <dbReference type="ARBA" id="ARBA00022833"/>
    </source>
</evidence>
<evidence type="ECO:0000313" key="18">
    <source>
        <dbReference type="EMBL" id="KAK6919151.1"/>
    </source>
</evidence>
<dbReference type="GO" id="GO:0016020">
    <property type="term" value="C:membrane"/>
    <property type="evidence" value="ECO:0007669"/>
    <property type="project" value="UniProtKB-SubCell"/>
</dbReference>
<dbReference type="Pfam" id="PF13639">
    <property type="entry name" value="zf-RING_2"/>
    <property type="match status" value="1"/>
</dbReference>
<dbReference type="PROSITE" id="PS50089">
    <property type="entry name" value="ZF_RING_2"/>
    <property type="match status" value="1"/>
</dbReference>
<comment type="similarity">
    <text evidence="13">Belongs to the RING-type zinc finger family. ATL subfamily.</text>
</comment>
<dbReference type="SMART" id="SM00184">
    <property type="entry name" value="RING"/>
    <property type="match status" value="1"/>
</dbReference>
<keyword evidence="8 14" id="KW-0863">Zinc-finger</keyword>
<dbReference type="EC" id="2.3.2.27" evidence="4"/>
<feature type="domain" description="RING-type" evidence="17">
    <location>
        <begin position="126"/>
        <end position="168"/>
    </location>
</feature>
<dbReference type="PANTHER" id="PTHR46913:SF1">
    <property type="entry name" value="RING-H2 FINGER PROTEIN ATL16"/>
    <property type="match status" value="1"/>
</dbReference>
<comment type="catalytic activity">
    <reaction evidence="1">
        <text>S-ubiquitinyl-[E2 ubiquitin-conjugating enzyme]-L-cysteine + [acceptor protein]-L-lysine = [E2 ubiquitin-conjugating enzyme]-L-cysteine + N(6)-ubiquitinyl-[acceptor protein]-L-lysine.</text>
        <dbReference type="EC" id="2.3.2.27"/>
    </reaction>
</comment>